<dbReference type="EMBL" id="SDMP01000017">
    <property type="protein sequence ID" value="RYQ99903.1"/>
    <property type="molecule type" value="Genomic_DNA"/>
</dbReference>
<accession>A0A444YDA4</accession>
<reference evidence="4 5" key="1">
    <citation type="submission" date="2019-01" db="EMBL/GenBank/DDBJ databases">
        <title>Sequencing of cultivated peanut Arachis hypogaea provides insights into genome evolution and oil improvement.</title>
        <authorList>
            <person name="Chen X."/>
        </authorList>
    </citation>
    <scope>NUCLEOTIDE SEQUENCE [LARGE SCALE GENOMIC DNA]</scope>
    <source>
        <strain evidence="5">cv. Fuhuasheng</strain>
        <tissue evidence="4">Leaves</tissue>
    </source>
</reference>
<comment type="caution">
    <text evidence="4">The sequence shown here is derived from an EMBL/GenBank/DDBJ whole genome shotgun (WGS) entry which is preliminary data.</text>
</comment>
<dbReference type="Gramene" id="arahy.Tifrunner.gnm2.ann2.Ah17g107700.1">
    <property type="protein sequence ID" value="arahy.Tifrunner.gnm2.ann2.Ah17g107700.1-CDS"/>
    <property type="gene ID" value="arahy.Tifrunner.gnm2.ann2.Ah17g107700"/>
</dbReference>
<evidence type="ECO:0000256" key="1">
    <source>
        <dbReference type="ARBA" id="ARBA00022737"/>
    </source>
</evidence>
<sequence length="233" mass="27112">MEREDEDATQERRRLFRRALSSLLGSIEAAAAARTCRAFVLTFGFYDYFLEMVAHEHHDDNDEEKMTPFLVAAKYGIVELVEEIQSRIPSAIYNPNLRKRNVLLIIRRTQCCTWRQNSLLARTVSLEREDEDDDNEETKSDNQDSKENQIFKLEILAGNARKVSAVRFERINGEDEMLEAKEVTHFVPKIVKRKWNNGEDSDDADYDGDAFAKRPQHEISSDYIDDQENSDRD</sequence>
<keyword evidence="5" id="KW-1185">Reference proteome</keyword>
<feature type="compositionally biased region" description="Basic and acidic residues" evidence="3">
    <location>
        <begin position="137"/>
        <end position="146"/>
    </location>
</feature>
<dbReference type="PANTHER" id="PTHR22777:SF17">
    <property type="entry name" value="UPF0053 PROTEIN SLL0260"/>
    <property type="match status" value="1"/>
</dbReference>
<dbReference type="PANTHER" id="PTHR22777">
    <property type="entry name" value="HEMOLYSIN-RELATED"/>
    <property type="match status" value="1"/>
</dbReference>
<feature type="region of interest" description="Disordered" evidence="3">
    <location>
        <begin position="127"/>
        <end position="146"/>
    </location>
</feature>
<dbReference type="Proteomes" id="UP000289738">
    <property type="component" value="Chromosome B07"/>
</dbReference>
<gene>
    <name evidence="4" type="ORF">Ahy_B07g087913</name>
</gene>
<keyword evidence="1" id="KW-0677">Repeat</keyword>
<evidence type="ECO:0000256" key="2">
    <source>
        <dbReference type="ARBA" id="ARBA00023122"/>
    </source>
</evidence>
<evidence type="ECO:0000313" key="5">
    <source>
        <dbReference type="Proteomes" id="UP000289738"/>
    </source>
</evidence>
<keyword evidence="2" id="KW-0129">CBS domain</keyword>
<dbReference type="STRING" id="3818.A0A444YDA4"/>
<dbReference type="AlphaFoldDB" id="A0A444YDA4"/>
<evidence type="ECO:0000313" key="4">
    <source>
        <dbReference type="EMBL" id="RYQ99903.1"/>
    </source>
</evidence>
<feature type="compositionally biased region" description="Acidic residues" evidence="3">
    <location>
        <begin position="199"/>
        <end position="208"/>
    </location>
</feature>
<proteinExistence type="predicted"/>
<evidence type="ECO:0000256" key="3">
    <source>
        <dbReference type="SAM" id="MobiDB-lite"/>
    </source>
</evidence>
<protein>
    <submittedName>
        <fullName evidence="4">Uncharacterized protein</fullName>
    </submittedName>
</protein>
<name>A0A444YDA4_ARAHY</name>
<feature type="compositionally biased region" description="Acidic residues" evidence="3">
    <location>
        <begin position="223"/>
        <end position="233"/>
    </location>
</feature>
<feature type="compositionally biased region" description="Basic and acidic residues" evidence="3">
    <location>
        <begin position="210"/>
        <end position="220"/>
    </location>
</feature>
<organism evidence="4 5">
    <name type="scientific">Arachis hypogaea</name>
    <name type="common">Peanut</name>
    <dbReference type="NCBI Taxonomy" id="3818"/>
    <lineage>
        <taxon>Eukaryota</taxon>
        <taxon>Viridiplantae</taxon>
        <taxon>Streptophyta</taxon>
        <taxon>Embryophyta</taxon>
        <taxon>Tracheophyta</taxon>
        <taxon>Spermatophyta</taxon>
        <taxon>Magnoliopsida</taxon>
        <taxon>eudicotyledons</taxon>
        <taxon>Gunneridae</taxon>
        <taxon>Pentapetalae</taxon>
        <taxon>rosids</taxon>
        <taxon>fabids</taxon>
        <taxon>Fabales</taxon>
        <taxon>Fabaceae</taxon>
        <taxon>Papilionoideae</taxon>
        <taxon>50 kb inversion clade</taxon>
        <taxon>dalbergioids sensu lato</taxon>
        <taxon>Dalbergieae</taxon>
        <taxon>Pterocarpus clade</taxon>
        <taxon>Arachis</taxon>
    </lineage>
</organism>
<feature type="region of interest" description="Disordered" evidence="3">
    <location>
        <begin position="194"/>
        <end position="233"/>
    </location>
</feature>